<keyword evidence="3" id="KW-1185">Reference proteome</keyword>
<dbReference type="Proteomes" id="UP000251891">
    <property type="component" value="Unassembled WGS sequence"/>
</dbReference>
<evidence type="ECO:0008006" key="4">
    <source>
        <dbReference type="Google" id="ProtNLM"/>
    </source>
</evidence>
<dbReference type="AlphaFoldDB" id="A0A365H713"/>
<comment type="caution">
    <text evidence="2">The sequence shown here is derived from an EMBL/GenBank/DDBJ whole genome shotgun (WGS) entry which is preliminary data.</text>
</comment>
<accession>A0A365H713</accession>
<protein>
    <recommendedName>
        <fullName evidence="4">CU044_5270 family protein</fullName>
    </recommendedName>
</protein>
<name>A0A365H713_9ACTN</name>
<gene>
    <name evidence="2" type="ORF">DPM19_14410</name>
</gene>
<reference evidence="2 3" key="1">
    <citation type="submission" date="2018-06" db="EMBL/GenBank/DDBJ databases">
        <title>Actinomadura craniellae sp. nov. isolated from marine sponge Craniella sp.</title>
        <authorList>
            <person name="Li L."/>
            <person name="Xu Q.H."/>
            <person name="Lin H.W."/>
            <person name="Lu Y.H."/>
        </authorList>
    </citation>
    <scope>NUCLEOTIDE SEQUENCE [LARGE SCALE GENOMIC DNA]</scope>
    <source>
        <strain evidence="2 3">LHW63021</strain>
    </source>
</reference>
<dbReference type="InterPro" id="IPR047789">
    <property type="entry name" value="CU044_5270-like"/>
</dbReference>
<organism evidence="2 3">
    <name type="scientific">Actinomadura craniellae</name>
    <dbReference type="NCBI Taxonomy" id="2231787"/>
    <lineage>
        <taxon>Bacteria</taxon>
        <taxon>Bacillati</taxon>
        <taxon>Actinomycetota</taxon>
        <taxon>Actinomycetes</taxon>
        <taxon>Streptosporangiales</taxon>
        <taxon>Thermomonosporaceae</taxon>
        <taxon>Actinomadura</taxon>
    </lineage>
</organism>
<dbReference type="NCBIfam" id="NF038083">
    <property type="entry name" value="CU044_5270_fam"/>
    <property type="match status" value="1"/>
</dbReference>
<feature type="region of interest" description="Disordered" evidence="1">
    <location>
        <begin position="129"/>
        <end position="151"/>
    </location>
</feature>
<evidence type="ECO:0000256" key="1">
    <source>
        <dbReference type="SAM" id="MobiDB-lite"/>
    </source>
</evidence>
<evidence type="ECO:0000313" key="2">
    <source>
        <dbReference type="EMBL" id="RAY14895.1"/>
    </source>
</evidence>
<dbReference type="EMBL" id="QLYX01000005">
    <property type="protein sequence ID" value="RAY14895.1"/>
    <property type="molecule type" value="Genomic_DNA"/>
</dbReference>
<evidence type="ECO:0000313" key="3">
    <source>
        <dbReference type="Proteomes" id="UP000251891"/>
    </source>
</evidence>
<proteinExistence type="predicted"/>
<sequence>MATGAAVALAVLPDDSAVAPRDGGSGGAPVVALDARTILLTAADRAAAQPDRPGRYWHTVRVGSGAYRVKSPGGDYTIVTRSEQKAWTPFTPGNHGWSGSRDLGAVPATPADEAAWRRAGAPSELTVQVGGRKASGPVRLKPMPVSTRPGEERIERHPLVGGDKVFWLGRNVTMKDLRTLPDTPAALKKWLLRSYAGHGTETTDQKMSSDDWLFTVTTGLIIDMPVTPATRAAAFRMLADLKTVRALGTVKDARGRSGSAVAVTERTPNGTFQHRLIIDPATARPLADERVLIKGAGMSAKLPTGTVVFSTVVLGNGWTDAAPR</sequence>